<reference evidence="2 3" key="1">
    <citation type="submission" date="2019-02" db="EMBL/GenBank/DDBJ databases">
        <title>Arundinibacter roseus gen. nov., sp. nov., a new member of the family Cytophagaceae.</title>
        <authorList>
            <person name="Szuroczki S."/>
            <person name="Khayer B."/>
            <person name="Sproer C."/>
            <person name="Toumi M."/>
            <person name="Szabo A."/>
            <person name="Felfoldi T."/>
            <person name="Schumann P."/>
            <person name="Toth E."/>
        </authorList>
    </citation>
    <scope>NUCLEOTIDE SEQUENCE [LARGE SCALE GENOMIC DNA]</scope>
    <source>
        <strain evidence="2 3">DMA-k-7a</strain>
    </source>
</reference>
<dbReference type="RefSeq" id="WP_132118534.1">
    <property type="nucleotide sequence ID" value="NZ_SMJU01000008.1"/>
</dbReference>
<comment type="caution">
    <text evidence="2">The sequence shown here is derived from an EMBL/GenBank/DDBJ whole genome shotgun (WGS) entry which is preliminary data.</text>
</comment>
<dbReference type="Pfam" id="PF14014">
    <property type="entry name" value="DUF4230"/>
    <property type="match status" value="1"/>
</dbReference>
<dbReference type="Proteomes" id="UP000295706">
    <property type="component" value="Unassembled WGS sequence"/>
</dbReference>
<protein>
    <submittedName>
        <fullName evidence="2">DUF4230 domain-containing protein</fullName>
    </submittedName>
</protein>
<evidence type="ECO:0000313" key="3">
    <source>
        <dbReference type="Proteomes" id="UP000295706"/>
    </source>
</evidence>
<name>A0A4R4KC14_9BACT</name>
<keyword evidence="1" id="KW-0812">Transmembrane</keyword>
<sequence length="207" mass="23880">MRFIQTIFRLALFFILIVGIISLWENYRAGSWLPDWFSRENKTETTQTVVLQEITSLGKLELVRYNFKDVVEQQIVKDWLPNAKAVLIVQGEAVGCVDLTKMDIADIEAGKDTLVVHLPEPELCVFKIDHQRSKVYNTEYAFMEEAQLVQEGYQKAEQQIKQSALDMGILDQTKENAVKLLTPMLERASGRKVVIRFSMQARLEKLR</sequence>
<dbReference type="InterPro" id="IPR025324">
    <property type="entry name" value="DUF4230"/>
</dbReference>
<evidence type="ECO:0000256" key="1">
    <source>
        <dbReference type="SAM" id="Phobius"/>
    </source>
</evidence>
<keyword evidence="1" id="KW-0472">Membrane</keyword>
<gene>
    <name evidence="2" type="ORF">EZE20_13630</name>
</gene>
<keyword evidence="1" id="KW-1133">Transmembrane helix</keyword>
<keyword evidence="3" id="KW-1185">Reference proteome</keyword>
<feature type="transmembrane region" description="Helical" evidence="1">
    <location>
        <begin position="7"/>
        <end position="24"/>
    </location>
</feature>
<dbReference type="EMBL" id="SMJU01000008">
    <property type="protein sequence ID" value="TDB63981.1"/>
    <property type="molecule type" value="Genomic_DNA"/>
</dbReference>
<evidence type="ECO:0000313" key="2">
    <source>
        <dbReference type="EMBL" id="TDB63981.1"/>
    </source>
</evidence>
<organism evidence="2 3">
    <name type="scientific">Arundinibacter roseus</name>
    <dbReference type="NCBI Taxonomy" id="2070510"/>
    <lineage>
        <taxon>Bacteria</taxon>
        <taxon>Pseudomonadati</taxon>
        <taxon>Bacteroidota</taxon>
        <taxon>Cytophagia</taxon>
        <taxon>Cytophagales</taxon>
        <taxon>Spirosomataceae</taxon>
        <taxon>Arundinibacter</taxon>
    </lineage>
</organism>
<proteinExistence type="predicted"/>
<dbReference type="OrthoDB" id="791023at2"/>
<accession>A0A4R4KC14</accession>
<dbReference type="AlphaFoldDB" id="A0A4R4KC14"/>